<keyword evidence="3" id="KW-1003">Cell membrane</keyword>
<evidence type="ECO:0000256" key="2">
    <source>
        <dbReference type="ARBA" id="ARBA00008610"/>
    </source>
</evidence>
<dbReference type="SUPFAM" id="SSF53822">
    <property type="entry name" value="Periplasmic binding protein-like I"/>
    <property type="match status" value="1"/>
</dbReference>
<comment type="similarity">
    <text evidence="2">Belongs to the BMP lipoprotein family.</text>
</comment>
<proteinExistence type="inferred from homology"/>
<evidence type="ECO:0000256" key="6">
    <source>
        <dbReference type="ARBA" id="ARBA00023288"/>
    </source>
</evidence>
<comment type="subcellular location">
    <subcellularLocation>
        <location evidence="1">Cell membrane</location>
        <topology evidence="1">Lipid-anchor</topology>
    </subcellularLocation>
</comment>
<name>A0A9D1G0H2_9FIRM</name>
<evidence type="ECO:0000313" key="10">
    <source>
        <dbReference type="Proteomes" id="UP000824140"/>
    </source>
</evidence>
<reference evidence="9" key="2">
    <citation type="journal article" date="2021" name="PeerJ">
        <title>Extensive microbial diversity within the chicken gut microbiome revealed by metagenomics and culture.</title>
        <authorList>
            <person name="Gilroy R."/>
            <person name="Ravi A."/>
            <person name="Getino M."/>
            <person name="Pursley I."/>
            <person name="Horton D.L."/>
            <person name="Alikhan N.F."/>
            <person name="Baker D."/>
            <person name="Gharbi K."/>
            <person name="Hall N."/>
            <person name="Watson M."/>
            <person name="Adriaenssens E.M."/>
            <person name="Foster-Nyarko E."/>
            <person name="Jarju S."/>
            <person name="Secka A."/>
            <person name="Antonio M."/>
            <person name="Oren A."/>
            <person name="Chaudhuri R.R."/>
            <person name="La Ragione R."/>
            <person name="Hildebrand F."/>
            <person name="Pallen M.J."/>
        </authorList>
    </citation>
    <scope>NUCLEOTIDE SEQUENCE</scope>
    <source>
        <strain evidence="9">13766</strain>
    </source>
</reference>
<dbReference type="Proteomes" id="UP000824140">
    <property type="component" value="Unassembled WGS sequence"/>
</dbReference>
<reference evidence="9" key="1">
    <citation type="submission" date="2020-10" db="EMBL/GenBank/DDBJ databases">
        <authorList>
            <person name="Gilroy R."/>
        </authorList>
    </citation>
    <scope>NUCLEOTIDE SEQUENCE</scope>
    <source>
        <strain evidence="9">13766</strain>
    </source>
</reference>
<evidence type="ECO:0000256" key="3">
    <source>
        <dbReference type="ARBA" id="ARBA00022475"/>
    </source>
</evidence>
<sequence length="365" mass="38449">MKKLLAMLLALTMVLGVAPAFAEEAETYELALVTDVGTIDDKSFNQGAWEGLVQYAEENGISHKYYQPPQQSDEDYLATIKLAVDGGAKIVVTPGYLFEVAVYEAQSLYPDVHFILLDGEPHDADGNYETKENTAPILYAEQQAGYLAGYAAVKDGFTKLGFMGGMQVPAVIRFGYGFVKGADDAAAEMGLEAGSVTVNYTYTGSFNATPEAQSMAAAWYNDGVEVIFGCGGAVGNSVMAAAEAAGTYVIGVDKDQSGESETVITSAMKGIGASVYQTIAAYYAGEFPGGVTTVKDASNDGVELPMETSKFMSFTQEDYDAVYAKLASNENGICDAIPTNPTEDNGQPATAADIATSVVAVTIIE</sequence>
<organism evidence="9 10">
    <name type="scientific">Candidatus Alectryocaccomicrobium excrementavium</name>
    <dbReference type="NCBI Taxonomy" id="2840668"/>
    <lineage>
        <taxon>Bacteria</taxon>
        <taxon>Bacillati</taxon>
        <taxon>Bacillota</taxon>
        <taxon>Clostridia</taxon>
        <taxon>Candidatus Alectryocaccomicrobium</taxon>
    </lineage>
</organism>
<dbReference type="CDD" id="cd06354">
    <property type="entry name" value="PBP1_PrnA-like"/>
    <property type="match status" value="1"/>
</dbReference>
<evidence type="ECO:0000256" key="5">
    <source>
        <dbReference type="ARBA" id="ARBA00023136"/>
    </source>
</evidence>
<feature type="domain" description="ABC transporter substrate-binding protein PnrA-like" evidence="8">
    <location>
        <begin position="31"/>
        <end position="318"/>
    </location>
</feature>
<dbReference type="AlphaFoldDB" id="A0A9D1G0H2"/>
<dbReference type="PANTHER" id="PTHR34296:SF2">
    <property type="entry name" value="ABC TRANSPORTER GUANOSINE-BINDING PROTEIN NUPN"/>
    <property type="match status" value="1"/>
</dbReference>
<dbReference type="InterPro" id="IPR050957">
    <property type="entry name" value="BMP_lipoprotein"/>
</dbReference>
<protein>
    <submittedName>
        <fullName evidence="9">BMP family ABC transporter substrate-binding protein</fullName>
    </submittedName>
</protein>
<evidence type="ECO:0000313" key="9">
    <source>
        <dbReference type="EMBL" id="HIS92235.1"/>
    </source>
</evidence>
<evidence type="ECO:0000256" key="7">
    <source>
        <dbReference type="SAM" id="SignalP"/>
    </source>
</evidence>
<keyword evidence="4 7" id="KW-0732">Signal</keyword>
<gene>
    <name evidence="9" type="ORF">IAA84_04375</name>
</gene>
<feature type="signal peptide" evidence="7">
    <location>
        <begin position="1"/>
        <end position="22"/>
    </location>
</feature>
<feature type="chain" id="PRO_5039236237" evidence="7">
    <location>
        <begin position="23"/>
        <end position="365"/>
    </location>
</feature>
<evidence type="ECO:0000259" key="8">
    <source>
        <dbReference type="Pfam" id="PF02608"/>
    </source>
</evidence>
<dbReference type="Pfam" id="PF02608">
    <property type="entry name" value="Bmp"/>
    <property type="match status" value="1"/>
</dbReference>
<evidence type="ECO:0000256" key="1">
    <source>
        <dbReference type="ARBA" id="ARBA00004193"/>
    </source>
</evidence>
<comment type="caution">
    <text evidence="9">The sequence shown here is derived from an EMBL/GenBank/DDBJ whole genome shotgun (WGS) entry which is preliminary data.</text>
</comment>
<evidence type="ECO:0000256" key="4">
    <source>
        <dbReference type="ARBA" id="ARBA00022729"/>
    </source>
</evidence>
<keyword evidence="5" id="KW-0472">Membrane</keyword>
<dbReference type="EMBL" id="DVJN01000090">
    <property type="protein sequence ID" value="HIS92235.1"/>
    <property type="molecule type" value="Genomic_DNA"/>
</dbReference>
<dbReference type="Gene3D" id="3.40.50.2300">
    <property type="match status" value="2"/>
</dbReference>
<dbReference type="InterPro" id="IPR028082">
    <property type="entry name" value="Peripla_BP_I"/>
</dbReference>
<keyword evidence="6" id="KW-0449">Lipoprotein</keyword>
<dbReference type="GO" id="GO:0005886">
    <property type="term" value="C:plasma membrane"/>
    <property type="evidence" value="ECO:0007669"/>
    <property type="project" value="UniProtKB-SubCell"/>
</dbReference>
<dbReference type="PANTHER" id="PTHR34296">
    <property type="entry name" value="TRANSCRIPTIONAL ACTIVATOR PROTEIN MED"/>
    <property type="match status" value="1"/>
</dbReference>
<accession>A0A9D1G0H2</accession>
<dbReference type="InterPro" id="IPR003760">
    <property type="entry name" value="PnrA-like"/>
</dbReference>